<dbReference type="AlphaFoldDB" id="A0A3S9WBT4"/>
<feature type="transmembrane region" description="Helical" evidence="7">
    <location>
        <begin position="137"/>
        <end position="158"/>
    </location>
</feature>
<sequence length="221" mass="22117">MSGVSSADTPAAAASLPSLRARTFTIIDVAATALFGIEGAAAAVHAGLDVLGVLVVGFVVALAGGMLRDVLLGDLPPAALRTPSRIITAIAAAAAAFLVVGVVDAIPGGVLITLDALGLALFAMTGAEKASSRGANLWVVTILGGITATGGGVLRDVLLLRTPVVLTESVYGTAALAGALATGIVMSFTRRPRTAMLVGFVVAFSLRMLAVTFGWQLPRAL</sequence>
<dbReference type="Proteomes" id="UP000276888">
    <property type="component" value="Chromosome"/>
</dbReference>
<feature type="transmembrane region" description="Helical" evidence="7">
    <location>
        <begin position="50"/>
        <end position="71"/>
    </location>
</feature>
<evidence type="ECO:0000256" key="6">
    <source>
        <dbReference type="ARBA" id="ARBA00023136"/>
    </source>
</evidence>
<dbReference type="PANTHER" id="PTHR30506:SF3">
    <property type="entry name" value="UPF0126 INNER MEMBRANE PROTEIN YADS-RELATED"/>
    <property type="match status" value="1"/>
</dbReference>
<evidence type="ECO:0000256" key="7">
    <source>
        <dbReference type="SAM" id="Phobius"/>
    </source>
</evidence>
<keyword evidence="6 7" id="KW-0472">Membrane</keyword>
<feature type="transmembrane region" description="Helical" evidence="7">
    <location>
        <begin position="195"/>
        <end position="215"/>
    </location>
</feature>
<dbReference type="EMBL" id="CP031423">
    <property type="protein sequence ID" value="AZS37503.1"/>
    <property type="molecule type" value="Genomic_DNA"/>
</dbReference>
<name>A0A3S9WBT4_9MICO</name>
<evidence type="ECO:0000256" key="2">
    <source>
        <dbReference type="ARBA" id="ARBA00008193"/>
    </source>
</evidence>
<keyword evidence="3" id="KW-1003">Cell membrane</keyword>
<proteinExistence type="inferred from homology"/>
<evidence type="ECO:0000256" key="1">
    <source>
        <dbReference type="ARBA" id="ARBA00004651"/>
    </source>
</evidence>
<dbReference type="Pfam" id="PF03458">
    <property type="entry name" value="Gly_transporter"/>
    <property type="match status" value="2"/>
</dbReference>
<keyword evidence="10" id="KW-1185">Reference proteome</keyword>
<comment type="subcellular location">
    <subcellularLocation>
        <location evidence="1">Cell membrane</location>
        <topology evidence="1">Multi-pass membrane protein</topology>
    </subcellularLocation>
</comment>
<dbReference type="GO" id="GO:0005886">
    <property type="term" value="C:plasma membrane"/>
    <property type="evidence" value="ECO:0007669"/>
    <property type="project" value="UniProtKB-SubCell"/>
</dbReference>
<keyword evidence="4 7" id="KW-0812">Transmembrane</keyword>
<accession>A0A3S9WBT4</accession>
<feature type="domain" description="Glycine transporter" evidence="8">
    <location>
        <begin position="113"/>
        <end position="184"/>
    </location>
</feature>
<feature type="transmembrane region" description="Helical" evidence="7">
    <location>
        <begin position="24"/>
        <end position="44"/>
    </location>
</feature>
<evidence type="ECO:0000313" key="10">
    <source>
        <dbReference type="Proteomes" id="UP000276888"/>
    </source>
</evidence>
<reference evidence="9 10" key="1">
    <citation type="submission" date="2018-08" db="EMBL/GenBank/DDBJ databases">
        <title>Microbacterium lemovicicum sp. nov., a bacterium isolated from a natural uranium-rich soil.</title>
        <authorList>
            <person name="ORTET P."/>
        </authorList>
    </citation>
    <scope>NUCLEOTIDE SEQUENCE [LARGE SCALE GENOMIC DNA]</scope>
    <source>
        <strain evidence="9 10">Viu22</strain>
    </source>
</reference>
<gene>
    <name evidence="9" type="ORF">CVS47_02140</name>
</gene>
<feature type="domain" description="Glycine transporter" evidence="8">
    <location>
        <begin position="26"/>
        <end position="99"/>
    </location>
</feature>
<evidence type="ECO:0000256" key="3">
    <source>
        <dbReference type="ARBA" id="ARBA00022475"/>
    </source>
</evidence>
<dbReference type="KEGG" id="mlv:CVS47_02140"/>
<comment type="similarity">
    <text evidence="2">Belongs to the UPF0126 family.</text>
</comment>
<dbReference type="PANTHER" id="PTHR30506">
    <property type="entry name" value="INNER MEMBRANE PROTEIN"/>
    <property type="match status" value="1"/>
</dbReference>
<keyword evidence="5 7" id="KW-1133">Transmembrane helix</keyword>
<evidence type="ECO:0000256" key="4">
    <source>
        <dbReference type="ARBA" id="ARBA00022692"/>
    </source>
</evidence>
<protein>
    <recommendedName>
        <fullName evidence="8">Glycine transporter domain-containing protein</fullName>
    </recommendedName>
</protein>
<evidence type="ECO:0000259" key="8">
    <source>
        <dbReference type="Pfam" id="PF03458"/>
    </source>
</evidence>
<evidence type="ECO:0000256" key="5">
    <source>
        <dbReference type="ARBA" id="ARBA00022989"/>
    </source>
</evidence>
<feature type="transmembrane region" description="Helical" evidence="7">
    <location>
        <begin position="170"/>
        <end position="188"/>
    </location>
</feature>
<evidence type="ECO:0000313" key="9">
    <source>
        <dbReference type="EMBL" id="AZS37503.1"/>
    </source>
</evidence>
<organism evidence="9 10">
    <name type="scientific">Microbacterium lemovicicum</name>
    <dbReference type="NCBI Taxonomy" id="1072463"/>
    <lineage>
        <taxon>Bacteria</taxon>
        <taxon>Bacillati</taxon>
        <taxon>Actinomycetota</taxon>
        <taxon>Actinomycetes</taxon>
        <taxon>Micrococcales</taxon>
        <taxon>Microbacteriaceae</taxon>
        <taxon>Microbacterium</taxon>
    </lineage>
</organism>
<dbReference type="InterPro" id="IPR005115">
    <property type="entry name" value="Gly_transporter"/>
</dbReference>